<keyword evidence="2" id="KW-1185">Reference proteome</keyword>
<evidence type="ECO:0000313" key="1">
    <source>
        <dbReference type="EMBL" id="MCY4745720.1"/>
    </source>
</evidence>
<dbReference type="EMBL" id="JAPPUY010000003">
    <property type="protein sequence ID" value="MCY4745720.1"/>
    <property type="molecule type" value="Genomic_DNA"/>
</dbReference>
<proteinExistence type="predicted"/>
<dbReference type="Proteomes" id="UP001076464">
    <property type="component" value="Unassembled WGS sequence"/>
</dbReference>
<evidence type="ECO:0000313" key="2">
    <source>
        <dbReference type="Proteomes" id="UP001076464"/>
    </source>
</evidence>
<sequence>MRLAPPLLSLSILLTLAAPPLRAAEPVDRTDRIDRAAVVARHAVRNTGLNPESALTVGNGDFAVTVDVTGLQSLERLYYDNGLPLETRNTWSWHSFPNPEGLRFEDTLAPVPFHGRQILYPIHQNTPAGRYYRENPQPMPLGQFQFTLYGEVLRSEDIAGIHQTLDLWTGIVTSRLLVRGQPLEVTTAAHGSAAVLAVQARSPLIASGDLQVRVRLPYAYRTSIAHKPPFIWEQPEKHRSTLTQVAPGHARIAREADGTRYDTELRWSTPAELVSAATPQLAAPHDYRLRATTGDTIAFTAAFADAEHPAPNETVDSTLASSKQAWRDYWTKGGMVDLSAATDPRAQEIERRTIQSLYLMRVNYAGSFPPAETGLQHLSWFGKHNSEVYVFHAAQFYQWGHVDLLEKGLAWYLGQLPQGIAQARKEGFDGVRWPKMSGLDGRPTPGAINPYIIWNQPNPIYLAELVYRAKPTKETLARYGALVAESAKFLASFAHRDPATGIYHLGPPLKNVSESTSVELVRNPTFEVAFWYYGLQVAQQWRQRQGLPPEPKWADVIKHLAPLPQQDGKYLEIEGIRNLFGPGKRGAPSSMLLALGYLPATDKIDIETARRTFHAVHEQRGVDGGWVSWQMGQGALTAARLGEPERAVAILGNTRAAAHFMPSGYSRRPRDPEGAVAYLPTNAAYLMALGLMAGGWDGAPAGPAPGFPKDGAWHVRAEGLLPLP</sequence>
<gene>
    <name evidence="1" type="ORF">NYO99_12120</name>
</gene>
<reference evidence="1" key="1">
    <citation type="submission" date="2022-08" db="EMBL/GenBank/DDBJ databases">
        <title>Genome sequencing of Pelomonas sp. UHG3.</title>
        <authorList>
            <person name="So Y."/>
        </authorList>
    </citation>
    <scope>NUCLEOTIDE SEQUENCE</scope>
    <source>
        <strain evidence="1">UHG3</strain>
    </source>
</reference>
<comment type="caution">
    <text evidence="1">The sequence shown here is derived from an EMBL/GenBank/DDBJ whole genome shotgun (WGS) entry which is preliminary data.</text>
</comment>
<name>A0ACC6CBC3_9BURK</name>
<organism evidence="1 2">
    <name type="scientific">Roseateles hydrophilus</name>
    <dbReference type="NCBI Taxonomy" id="2975054"/>
    <lineage>
        <taxon>Bacteria</taxon>
        <taxon>Pseudomonadati</taxon>
        <taxon>Pseudomonadota</taxon>
        <taxon>Betaproteobacteria</taxon>
        <taxon>Burkholderiales</taxon>
        <taxon>Sphaerotilaceae</taxon>
        <taxon>Roseateles</taxon>
    </lineage>
</organism>
<accession>A0ACC6CBC3</accession>
<protein>
    <submittedName>
        <fullName evidence="1">Uncharacterized protein</fullName>
    </submittedName>
</protein>